<evidence type="ECO:0000313" key="1">
    <source>
        <dbReference type="EMBL" id="MFM0107663.1"/>
    </source>
</evidence>
<accession>A0ACC7NKX0</accession>
<dbReference type="Proteomes" id="UP001629235">
    <property type="component" value="Unassembled WGS sequence"/>
</dbReference>
<organism evidence="1 2">
    <name type="scientific">Paraburkholderia rhynchosiae</name>
    <dbReference type="NCBI Taxonomy" id="487049"/>
    <lineage>
        <taxon>Bacteria</taxon>
        <taxon>Pseudomonadati</taxon>
        <taxon>Pseudomonadota</taxon>
        <taxon>Betaproteobacteria</taxon>
        <taxon>Burkholderiales</taxon>
        <taxon>Burkholderiaceae</taxon>
        <taxon>Paraburkholderia</taxon>
    </lineage>
</organism>
<proteinExistence type="predicted"/>
<protein>
    <submittedName>
        <fullName evidence="1">Uncharacterized protein</fullName>
    </submittedName>
</protein>
<name>A0ACC7NKX0_9BURK</name>
<dbReference type="EMBL" id="JAQQDW010000087">
    <property type="protein sequence ID" value="MFM0107663.1"/>
    <property type="molecule type" value="Genomic_DNA"/>
</dbReference>
<sequence length="207" mass="21712">MSMHRKLCVFLATLTLTCVSFAQTSDVKRERIRGDIVSLRGDVLTVHRQSGQSGDTVSIEIKPDVAVTALKAVKLSDVKVGSYVGTPAIAGPDGKLTATSVLLFPEAARGTQEGHFAYDFGPNSTMTNANVDSLVTAASGRELKLSYKGGSNTVTVPENVPVVTIAPATRADLTSGKKVIVVVTPDQQGVLEAHVVLIEKDGVVPAL</sequence>
<keyword evidence="2" id="KW-1185">Reference proteome</keyword>
<reference evidence="1 2" key="1">
    <citation type="journal article" date="2024" name="Chem. Sci.">
        <title>Discovery of megapolipeptins by genome mining of a Burkholderiales bacteria collection.</title>
        <authorList>
            <person name="Paulo B.S."/>
            <person name="Recchia M.J.J."/>
            <person name="Lee S."/>
            <person name="Fergusson C.H."/>
            <person name="Romanowski S.B."/>
            <person name="Hernandez A."/>
            <person name="Krull N."/>
            <person name="Liu D.Y."/>
            <person name="Cavanagh H."/>
            <person name="Bos A."/>
            <person name="Gray C.A."/>
            <person name="Murphy B.T."/>
            <person name="Linington R.G."/>
            <person name="Eustaquio A.S."/>
        </authorList>
    </citation>
    <scope>NUCLEOTIDE SEQUENCE [LARGE SCALE GENOMIC DNA]</scope>
    <source>
        <strain evidence="1 2">RL18-126-BIB-B</strain>
    </source>
</reference>
<gene>
    <name evidence="1" type="ORF">PQR01_30445</name>
</gene>
<evidence type="ECO:0000313" key="2">
    <source>
        <dbReference type="Proteomes" id="UP001629235"/>
    </source>
</evidence>
<comment type="caution">
    <text evidence="1">The sequence shown here is derived from an EMBL/GenBank/DDBJ whole genome shotgun (WGS) entry which is preliminary data.</text>
</comment>